<feature type="compositionally biased region" description="Polar residues" evidence="1">
    <location>
        <begin position="564"/>
        <end position="575"/>
    </location>
</feature>
<name>A0A1Y1Z1I9_9FUNG</name>
<evidence type="ECO:0000256" key="1">
    <source>
        <dbReference type="SAM" id="MobiDB-lite"/>
    </source>
</evidence>
<accession>A0A1Y1Z1I9</accession>
<dbReference type="EMBL" id="MCFE01000038">
    <property type="protein sequence ID" value="ORY04163.1"/>
    <property type="molecule type" value="Genomic_DNA"/>
</dbReference>
<dbReference type="Gene3D" id="1.10.1410.10">
    <property type="match status" value="1"/>
</dbReference>
<dbReference type="GO" id="GO:0005737">
    <property type="term" value="C:cytoplasm"/>
    <property type="evidence" value="ECO:0007669"/>
    <property type="project" value="UniProtKB-SubCell"/>
</dbReference>
<dbReference type="AlphaFoldDB" id="A0A1Y1Z1I9"/>
<keyword evidence="4" id="KW-1185">Reference proteome</keyword>
<comment type="caution">
    <text evidence="3">The sequence shown here is derived from an EMBL/GenBank/DDBJ whole genome shotgun (WGS) entry which is preliminary data.</text>
</comment>
<dbReference type="STRING" id="1314790.A0A1Y1Z1I9"/>
<dbReference type="GO" id="GO:0031123">
    <property type="term" value="P:RNA 3'-end processing"/>
    <property type="evidence" value="ECO:0007669"/>
    <property type="project" value="TreeGrafter"/>
</dbReference>
<dbReference type="CDD" id="cd05402">
    <property type="entry name" value="NT_PAP_TUTase"/>
    <property type="match status" value="1"/>
</dbReference>
<proteinExistence type="predicted"/>
<dbReference type="Gene3D" id="3.30.460.10">
    <property type="entry name" value="Beta Polymerase, domain 2"/>
    <property type="match status" value="1"/>
</dbReference>
<dbReference type="GO" id="GO:0010605">
    <property type="term" value="P:negative regulation of macromolecule metabolic process"/>
    <property type="evidence" value="ECO:0007669"/>
    <property type="project" value="UniProtKB-ARBA"/>
</dbReference>
<dbReference type="GO" id="GO:0046872">
    <property type="term" value="F:metal ion binding"/>
    <property type="evidence" value="ECO:0007669"/>
    <property type="project" value="UniProtKB-KW"/>
</dbReference>
<gene>
    <name evidence="3" type="ORF">K493DRAFT_59097</name>
</gene>
<feature type="domain" description="Poly(A) RNA polymerase mitochondrial-like central palm" evidence="2">
    <location>
        <begin position="39"/>
        <end position="164"/>
    </location>
</feature>
<reference evidence="3 4" key="1">
    <citation type="submission" date="2016-07" db="EMBL/GenBank/DDBJ databases">
        <title>Pervasive Adenine N6-methylation of Active Genes in Fungi.</title>
        <authorList>
            <consortium name="DOE Joint Genome Institute"/>
            <person name="Mondo S.J."/>
            <person name="Dannebaum R.O."/>
            <person name="Kuo R.C."/>
            <person name="Labutti K."/>
            <person name="Haridas S."/>
            <person name="Kuo A."/>
            <person name="Salamov A."/>
            <person name="Ahrendt S.R."/>
            <person name="Lipzen A."/>
            <person name="Sullivan W."/>
            <person name="Andreopoulos W.B."/>
            <person name="Clum A."/>
            <person name="Lindquist E."/>
            <person name="Daum C."/>
            <person name="Ramamoorthy G.K."/>
            <person name="Gryganskyi A."/>
            <person name="Culley D."/>
            <person name="Magnuson J.K."/>
            <person name="James T.Y."/>
            <person name="O'Malley M.A."/>
            <person name="Stajich J.E."/>
            <person name="Spatafora J.W."/>
            <person name="Visel A."/>
            <person name="Grigoriev I.V."/>
        </authorList>
    </citation>
    <scope>NUCLEOTIDE SEQUENCE [LARGE SCALE GENOMIC DNA]</scope>
    <source>
        <strain evidence="3 4">CBS 931.73</strain>
    </source>
</reference>
<dbReference type="PANTHER" id="PTHR12271:SF40">
    <property type="entry name" value="POLY(A) RNA POLYMERASE GLD2"/>
    <property type="match status" value="1"/>
</dbReference>
<dbReference type="InParanoid" id="A0A1Y1Z1I9"/>
<evidence type="ECO:0000313" key="4">
    <source>
        <dbReference type="Proteomes" id="UP000193498"/>
    </source>
</evidence>
<protein>
    <recommendedName>
        <fullName evidence="2">Poly(A) RNA polymerase mitochondrial-like central palm domain-containing protein</fullName>
    </recommendedName>
</protein>
<feature type="region of interest" description="Disordered" evidence="1">
    <location>
        <begin position="471"/>
        <end position="492"/>
    </location>
</feature>
<organism evidence="3 4">
    <name type="scientific">Basidiobolus meristosporus CBS 931.73</name>
    <dbReference type="NCBI Taxonomy" id="1314790"/>
    <lineage>
        <taxon>Eukaryota</taxon>
        <taxon>Fungi</taxon>
        <taxon>Fungi incertae sedis</taxon>
        <taxon>Zoopagomycota</taxon>
        <taxon>Entomophthoromycotina</taxon>
        <taxon>Basidiobolomycetes</taxon>
        <taxon>Basidiobolales</taxon>
        <taxon>Basidiobolaceae</taxon>
        <taxon>Basidiobolus</taxon>
    </lineage>
</organism>
<dbReference type="InterPro" id="IPR054708">
    <property type="entry name" value="MTPAP-like_central"/>
</dbReference>
<dbReference type="InterPro" id="IPR043519">
    <property type="entry name" value="NT_sf"/>
</dbReference>
<dbReference type="GO" id="GO:1990817">
    <property type="term" value="F:poly(A) RNA polymerase activity"/>
    <property type="evidence" value="ECO:0007669"/>
    <property type="project" value="UniProtKB-EC"/>
</dbReference>
<evidence type="ECO:0000259" key="2">
    <source>
        <dbReference type="Pfam" id="PF22600"/>
    </source>
</evidence>
<feature type="region of interest" description="Disordered" evidence="1">
    <location>
        <begin position="508"/>
        <end position="666"/>
    </location>
</feature>
<dbReference type="SUPFAM" id="SSF81631">
    <property type="entry name" value="PAP/OAS1 substrate-binding domain"/>
    <property type="match status" value="1"/>
</dbReference>
<evidence type="ECO:0000313" key="3">
    <source>
        <dbReference type="EMBL" id="ORY04163.1"/>
    </source>
</evidence>
<feature type="compositionally biased region" description="Basic and acidic residues" evidence="1">
    <location>
        <begin position="523"/>
        <end position="533"/>
    </location>
</feature>
<dbReference type="Pfam" id="PF22600">
    <property type="entry name" value="MTPAP-like_central"/>
    <property type="match status" value="1"/>
</dbReference>
<dbReference type="Proteomes" id="UP000193498">
    <property type="component" value="Unassembled WGS sequence"/>
</dbReference>
<feature type="compositionally biased region" description="Basic and acidic residues" evidence="1">
    <location>
        <begin position="481"/>
        <end position="490"/>
    </location>
</feature>
<sequence>MPQPLTLAASNTSIATHPESVHSIRARNLDQLNLHANILLKSIISSDKARERRVQFLNRIQKLINTHLPGKQITAHLFGSSVTGLDFGGSDCDVALETEKNDDKVNVKLLAKILRQAGMRHVVPISGARVPIVKFYDPVYSISCDINVNNTLGVHNSQMIKDYLSIDDRVKKLIMLIKHWAKRRGINSSSGGSYSSYCYVLMAIFFLQNIDEPILPSLQQISLDLKEEQLLIPTQFKKRTGNGGKKKQAEPPMNYADITYFKELNILTLYFKKPSDLTMPSVVELFVQFCVFYLGIIKTPDSMVSIRTGKVMPVKEIWRNRDYLLYVEDPFDLERNVACTASKFGEKSLVSEMKRVVGLFQAGNCTVETLFEKKSDYSFDVDAGRILQSIGLANNQQAKPKKPRNQRGKTNQLTEASSLPVADTVVTHALDIKEKIAVEHQGPDIIVQKDTIGRSVQVLEDSSQVDIQISHTKTKTKRKQKESLHPDNEPIQHTIGIIELVETDKQKLPLKSKRAQKSASNGDLKDTTKKDSSSARTSYRGKTKSQPSKATIKELSSGLGALQIKQNPTRTQKPPKTSREPRSNGMVKNRTAHVSNQTSEAKKRPTNNDRSSGPITPPTSDDDRNSIRRSKASQGSKPSSVSSRSRNQKKGVKKSPDAQPIISSTE</sequence>
<dbReference type="PANTHER" id="PTHR12271">
    <property type="entry name" value="POLY A POLYMERASE CID PAP -RELATED"/>
    <property type="match status" value="1"/>
</dbReference>
<feature type="region of interest" description="Disordered" evidence="1">
    <location>
        <begin position="394"/>
        <end position="416"/>
    </location>
</feature>
<feature type="compositionally biased region" description="Low complexity" evidence="1">
    <location>
        <begin position="632"/>
        <end position="645"/>
    </location>
</feature>
<dbReference type="OrthoDB" id="2274644at2759"/>
<dbReference type="SUPFAM" id="SSF81301">
    <property type="entry name" value="Nucleotidyltransferase"/>
    <property type="match status" value="1"/>
</dbReference>